<dbReference type="SUPFAM" id="SSF47473">
    <property type="entry name" value="EF-hand"/>
    <property type="match status" value="1"/>
</dbReference>
<organism evidence="1 2">
    <name type="scientific">Owenia fusiformis</name>
    <name type="common">Polychaete worm</name>
    <dbReference type="NCBI Taxonomy" id="6347"/>
    <lineage>
        <taxon>Eukaryota</taxon>
        <taxon>Metazoa</taxon>
        <taxon>Spiralia</taxon>
        <taxon>Lophotrochozoa</taxon>
        <taxon>Annelida</taxon>
        <taxon>Polychaeta</taxon>
        <taxon>Sedentaria</taxon>
        <taxon>Canalipalpata</taxon>
        <taxon>Sabellida</taxon>
        <taxon>Oweniida</taxon>
        <taxon>Oweniidae</taxon>
        <taxon>Owenia</taxon>
    </lineage>
</organism>
<evidence type="ECO:0000313" key="1">
    <source>
        <dbReference type="EMBL" id="CAH1800199.1"/>
    </source>
</evidence>
<name>A0A8S4Q4E9_OWEFU</name>
<dbReference type="OrthoDB" id="6242242at2759"/>
<evidence type="ECO:0000313" key="2">
    <source>
        <dbReference type="Proteomes" id="UP000749559"/>
    </source>
</evidence>
<dbReference type="Gene3D" id="1.10.238.10">
    <property type="entry name" value="EF-hand"/>
    <property type="match status" value="2"/>
</dbReference>
<dbReference type="InterPro" id="IPR011992">
    <property type="entry name" value="EF-hand-dom_pair"/>
</dbReference>
<gene>
    <name evidence="1" type="ORF">OFUS_LOCUS24122</name>
</gene>
<keyword evidence="2" id="KW-1185">Reference proteome</keyword>
<comment type="caution">
    <text evidence="1">The sequence shown here is derived from an EMBL/GenBank/DDBJ whole genome shotgun (WGS) entry which is preliminary data.</text>
</comment>
<protein>
    <submittedName>
        <fullName evidence="1">Uncharacterized protein</fullName>
    </submittedName>
</protein>
<proteinExistence type="predicted"/>
<dbReference type="EMBL" id="CAIIXF020000011">
    <property type="protein sequence ID" value="CAH1800199.1"/>
    <property type="molecule type" value="Genomic_DNA"/>
</dbReference>
<sequence length="168" mass="19570">MDSKRHQIKDIPRIWARKIITIVFAFDIDKDGVETYEDVMKIADRIIKSANLKDPASSKVVQFIRDFYSGMGDVLPGYWSKPWHEQVVDSWTAVKSQKNKKNLEKFHVKMFEAIDLDPGLARLQFDYMDTDHDGKISQKKYADAALDYNLNYTDEDTNNRLFGPLIDF</sequence>
<accession>A0A8S4Q4E9</accession>
<dbReference type="AlphaFoldDB" id="A0A8S4Q4E9"/>
<dbReference type="Proteomes" id="UP000749559">
    <property type="component" value="Unassembled WGS sequence"/>
</dbReference>
<reference evidence="1" key="1">
    <citation type="submission" date="2022-03" db="EMBL/GenBank/DDBJ databases">
        <authorList>
            <person name="Martin C."/>
        </authorList>
    </citation>
    <scope>NUCLEOTIDE SEQUENCE</scope>
</reference>